<dbReference type="GeneID" id="25249838"/>
<dbReference type="InterPro" id="IPR027417">
    <property type="entry name" value="P-loop_NTPase"/>
</dbReference>
<reference evidence="2" key="1">
    <citation type="submission" date="2013-10" db="EMBL/GenBank/DDBJ databases">
        <title>Genomic analysis of the causative agents of coccidiosis in chickens.</title>
        <authorList>
            <person name="Reid A.J."/>
            <person name="Blake D."/>
            <person name="Billington K."/>
            <person name="Browne H."/>
            <person name="Dunn M."/>
            <person name="Hung S."/>
            <person name="Kawahara F."/>
            <person name="Miranda-Saavedra D."/>
            <person name="Mourier T."/>
            <person name="Nagra H."/>
            <person name="Otto T.D."/>
            <person name="Rawlings N."/>
            <person name="Sanchez A."/>
            <person name="Sanders M."/>
            <person name="Subramaniam C."/>
            <person name="Tay Y."/>
            <person name="Dear P."/>
            <person name="Doerig C."/>
            <person name="Gruber A."/>
            <person name="Parkinson J."/>
            <person name="Shirley M."/>
            <person name="Wan K.L."/>
            <person name="Berriman M."/>
            <person name="Tomley F."/>
            <person name="Pain A."/>
        </authorList>
    </citation>
    <scope>NUCLEOTIDE SEQUENCE [LARGE SCALE GENOMIC DNA]</scope>
    <source>
        <strain evidence="2">Houghton</strain>
    </source>
</reference>
<dbReference type="Proteomes" id="UP000030747">
    <property type="component" value="Unassembled WGS sequence"/>
</dbReference>
<dbReference type="VEuPathDB" id="ToxoDB:ETH2_1468200"/>
<sequence>MGGPIGYSSTDTGTRQPVVIMLRPSNSSSSSSSSNKVSCFLAGEEIDIKEMQNKMKEIMSSQGEAISNEELEVEIAVPNGVHAVFVDLPGLKEDSKQGAAATRAVVRSYVQHNPNDLYLLVKKASDDPANWPWTLREFILAPSPKGLGLSPSQTVVVGTRAREFLQNEKSDVKTQQQLLERVRKRAVKDASGESLPLYLLE</sequence>
<feature type="non-terminal residue" evidence="2">
    <location>
        <position position="201"/>
    </location>
</feature>
<dbReference type="RefSeq" id="XP_013234367.1">
    <property type="nucleotide sequence ID" value="XM_013378913.1"/>
</dbReference>
<dbReference type="EMBL" id="HG675929">
    <property type="protein sequence ID" value="CDJ43618.1"/>
    <property type="molecule type" value="Genomic_DNA"/>
</dbReference>
<reference evidence="2" key="2">
    <citation type="submission" date="2013-10" db="EMBL/GenBank/DDBJ databases">
        <authorList>
            <person name="Aslett M."/>
        </authorList>
    </citation>
    <scope>NUCLEOTIDE SEQUENCE [LARGE SCALE GENOMIC DNA]</scope>
    <source>
        <strain evidence="2">Houghton</strain>
    </source>
</reference>
<dbReference type="VEuPathDB" id="ToxoDB:ETH_00003125"/>
<dbReference type="AlphaFoldDB" id="U6L347"/>
<feature type="domain" description="Dynamin N-terminal" evidence="1">
    <location>
        <begin position="7"/>
        <end position="129"/>
    </location>
</feature>
<dbReference type="Gene3D" id="3.40.50.300">
    <property type="entry name" value="P-loop containing nucleotide triphosphate hydrolases"/>
    <property type="match status" value="1"/>
</dbReference>
<dbReference type="InterPro" id="IPR045063">
    <property type="entry name" value="Dynamin_N"/>
</dbReference>
<gene>
    <name evidence="2" type="ORF">ETH_00003125</name>
</gene>
<accession>U6L347</accession>
<dbReference type="OrthoDB" id="415706at2759"/>
<dbReference type="SUPFAM" id="SSF52540">
    <property type="entry name" value="P-loop containing nucleoside triphosphate hydrolases"/>
    <property type="match status" value="1"/>
</dbReference>
<evidence type="ECO:0000313" key="2">
    <source>
        <dbReference type="EMBL" id="CDJ43618.1"/>
    </source>
</evidence>
<evidence type="ECO:0000313" key="3">
    <source>
        <dbReference type="Proteomes" id="UP000030747"/>
    </source>
</evidence>
<proteinExistence type="predicted"/>
<protein>
    <recommendedName>
        <fullName evidence="1">Dynamin N-terminal domain-containing protein</fullName>
    </recommendedName>
</protein>
<keyword evidence="3" id="KW-1185">Reference proteome</keyword>
<evidence type="ECO:0000259" key="1">
    <source>
        <dbReference type="Pfam" id="PF00350"/>
    </source>
</evidence>
<dbReference type="Pfam" id="PF00350">
    <property type="entry name" value="Dynamin_N"/>
    <property type="match status" value="1"/>
</dbReference>
<organism evidence="2 3">
    <name type="scientific">Eimeria tenella</name>
    <name type="common">Coccidian parasite</name>
    <dbReference type="NCBI Taxonomy" id="5802"/>
    <lineage>
        <taxon>Eukaryota</taxon>
        <taxon>Sar</taxon>
        <taxon>Alveolata</taxon>
        <taxon>Apicomplexa</taxon>
        <taxon>Conoidasida</taxon>
        <taxon>Coccidia</taxon>
        <taxon>Eucoccidiorida</taxon>
        <taxon>Eimeriorina</taxon>
        <taxon>Eimeriidae</taxon>
        <taxon>Eimeria</taxon>
    </lineage>
</organism>
<name>U6L347_EIMTE</name>